<comment type="caution">
    <text evidence="2">The sequence shown here is derived from an EMBL/GenBank/DDBJ whole genome shotgun (WGS) entry which is preliminary data.</text>
</comment>
<dbReference type="EMBL" id="JBEFKJ010000016">
    <property type="protein sequence ID" value="KAL2041674.1"/>
    <property type="molecule type" value="Genomic_DNA"/>
</dbReference>
<dbReference type="Proteomes" id="UP001590950">
    <property type="component" value="Unassembled WGS sequence"/>
</dbReference>
<feature type="region of interest" description="Disordered" evidence="1">
    <location>
        <begin position="97"/>
        <end position="117"/>
    </location>
</feature>
<sequence length="117" mass="13267">MAGKDELRILQDVFKFATTVQQDNHQNVIGIIKPVRLKIVEKFPVRIVGLKLMEGKAQHRAVVIIDYKNLGTALLWIQKSLEDVILTVVVFRNTTSHDSVTTKSKMDATHRWSPSNS</sequence>
<name>A0ABR4AAB6_9LECA</name>
<evidence type="ECO:0000256" key="1">
    <source>
        <dbReference type="SAM" id="MobiDB-lite"/>
    </source>
</evidence>
<evidence type="ECO:0000313" key="2">
    <source>
        <dbReference type="EMBL" id="KAL2041674.1"/>
    </source>
</evidence>
<reference evidence="2 3" key="1">
    <citation type="submission" date="2024-09" db="EMBL/GenBank/DDBJ databases">
        <title>Rethinking Asexuality: The Enigmatic Case of Functional Sexual Genes in Lepraria (Stereocaulaceae).</title>
        <authorList>
            <person name="Doellman M."/>
            <person name="Sun Y."/>
            <person name="Barcenas-Pena A."/>
            <person name="Lumbsch H.T."/>
            <person name="Grewe F."/>
        </authorList>
    </citation>
    <scope>NUCLEOTIDE SEQUENCE [LARGE SCALE GENOMIC DNA]</scope>
    <source>
        <strain evidence="2 3">Mercado 3170</strain>
    </source>
</reference>
<evidence type="ECO:0000313" key="3">
    <source>
        <dbReference type="Proteomes" id="UP001590950"/>
    </source>
</evidence>
<accession>A0ABR4AAB6</accession>
<protein>
    <submittedName>
        <fullName evidence="2">Uncharacterized protein</fullName>
    </submittedName>
</protein>
<gene>
    <name evidence="2" type="ORF">N7G274_005458</name>
</gene>
<organism evidence="2 3">
    <name type="scientific">Stereocaulon virgatum</name>
    <dbReference type="NCBI Taxonomy" id="373712"/>
    <lineage>
        <taxon>Eukaryota</taxon>
        <taxon>Fungi</taxon>
        <taxon>Dikarya</taxon>
        <taxon>Ascomycota</taxon>
        <taxon>Pezizomycotina</taxon>
        <taxon>Lecanoromycetes</taxon>
        <taxon>OSLEUM clade</taxon>
        <taxon>Lecanoromycetidae</taxon>
        <taxon>Lecanorales</taxon>
        <taxon>Lecanorineae</taxon>
        <taxon>Stereocaulaceae</taxon>
        <taxon>Stereocaulon</taxon>
    </lineage>
</organism>
<proteinExistence type="predicted"/>
<keyword evidence="3" id="KW-1185">Reference proteome</keyword>